<feature type="domain" description="N-acetyltransferase" evidence="3">
    <location>
        <begin position="8"/>
        <end position="157"/>
    </location>
</feature>
<dbReference type="InterPro" id="IPR050832">
    <property type="entry name" value="Bact_Acetyltransf"/>
</dbReference>
<dbReference type="InterPro" id="IPR000182">
    <property type="entry name" value="GNAT_dom"/>
</dbReference>
<name>A0A290ZD48_9PSEU</name>
<dbReference type="AlphaFoldDB" id="A0A290ZD48"/>
<evidence type="ECO:0000313" key="4">
    <source>
        <dbReference type="EMBL" id="ATE56899.1"/>
    </source>
</evidence>
<proteinExistence type="predicted"/>
<dbReference type="InterPro" id="IPR016181">
    <property type="entry name" value="Acyl_CoA_acyltransferase"/>
</dbReference>
<dbReference type="GO" id="GO:0016747">
    <property type="term" value="F:acyltransferase activity, transferring groups other than amino-acyl groups"/>
    <property type="evidence" value="ECO:0007669"/>
    <property type="project" value="InterPro"/>
</dbReference>
<dbReference type="CDD" id="cd04301">
    <property type="entry name" value="NAT_SF"/>
    <property type="match status" value="1"/>
</dbReference>
<evidence type="ECO:0000313" key="5">
    <source>
        <dbReference type="Proteomes" id="UP000218505"/>
    </source>
</evidence>
<dbReference type="Pfam" id="PF00583">
    <property type="entry name" value="Acetyltransf_1"/>
    <property type="match status" value="1"/>
</dbReference>
<dbReference type="SUPFAM" id="SSF55729">
    <property type="entry name" value="Acyl-CoA N-acyltransferases (Nat)"/>
    <property type="match status" value="1"/>
</dbReference>
<dbReference type="EMBL" id="CP023445">
    <property type="protein sequence ID" value="ATE56899.1"/>
    <property type="molecule type" value="Genomic_DNA"/>
</dbReference>
<dbReference type="Proteomes" id="UP000218505">
    <property type="component" value="Chromosome"/>
</dbReference>
<keyword evidence="2" id="KW-0012">Acyltransferase</keyword>
<keyword evidence="5" id="KW-1185">Reference proteome</keyword>
<dbReference type="PROSITE" id="PS51186">
    <property type="entry name" value="GNAT"/>
    <property type="match status" value="1"/>
</dbReference>
<accession>A0A290ZD48</accession>
<organism evidence="4 5">
    <name type="scientific">Actinosynnema pretiosum</name>
    <dbReference type="NCBI Taxonomy" id="42197"/>
    <lineage>
        <taxon>Bacteria</taxon>
        <taxon>Bacillati</taxon>
        <taxon>Actinomycetota</taxon>
        <taxon>Actinomycetes</taxon>
        <taxon>Pseudonocardiales</taxon>
        <taxon>Pseudonocardiaceae</taxon>
        <taxon>Actinosynnema</taxon>
    </lineage>
</organism>
<dbReference type="PANTHER" id="PTHR43877:SF2">
    <property type="entry name" value="AMINOALKYLPHOSPHONATE N-ACETYLTRANSFERASE-RELATED"/>
    <property type="match status" value="1"/>
</dbReference>
<sequence>MELCMIAYDHPDAAKLIADLQQVYVDRYGDQDITPVDPEEFAAPHGHFLVGYLDGAPVACGGWRAHDTAFDSVVPGDAELKRMYVVESARGRGLARLVLAALEEAASAAGRRRLVLETGTLQPEAIALYTRAGYERIPNFGVYRCEPNSLCFAKELRPAPVRGAADRAVAEADGT</sequence>
<dbReference type="PANTHER" id="PTHR43877">
    <property type="entry name" value="AMINOALKYLPHOSPHONATE N-ACETYLTRANSFERASE-RELATED-RELATED"/>
    <property type="match status" value="1"/>
</dbReference>
<keyword evidence="1" id="KW-0808">Transferase</keyword>
<evidence type="ECO:0000259" key="3">
    <source>
        <dbReference type="PROSITE" id="PS51186"/>
    </source>
</evidence>
<gene>
    <name evidence="4" type="ORF">CNX65_29405</name>
</gene>
<dbReference type="Gene3D" id="3.40.630.30">
    <property type="match status" value="1"/>
</dbReference>
<dbReference type="KEGG" id="apre:CNX65_29405"/>
<reference evidence="4" key="1">
    <citation type="submission" date="2017-09" db="EMBL/GenBank/DDBJ databases">
        <title>Complete Genome Sequence of ansamitocin-producing Bacterium Actinosynnema pretiosum X47.</title>
        <authorList>
            <person name="Cao G."/>
            <person name="Zong G."/>
            <person name="Zhong C."/>
            <person name="Fu J."/>
        </authorList>
    </citation>
    <scope>NUCLEOTIDE SEQUENCE [LARGE SCALE GENOMIC DNA]</scope>
    <source>
        <strain evidence="4">X47</strain>
    </source>
</reference>
<evidence type="ECO:0000256" key="2">
    <source>
        <dbReference type="ARBA" id="ARBA00023315"/>
    </source>
</evidence>
<protein>
    <submittedName>
        <fullName evidence="4">GNAT family N-acetyltransferase</fullName>
    </submittedName>
</protein>
<evidence type="ECO:0000256" key="1">
    <source>
        <dbReference type="ARBA" id="ARBA00022679"/>
    </source>
</evidence>